<keyword evidence="2" id="KW-1185">Reference proteome</keyword>
<dbReference type="GO" id="GO:0019062">
    <property type="term" value="P:virion attachment to host cell"/>
    <property type="evidence" value="ECO:0007669"/>
    <property type="project" value="InterPro"/>
</dbReference>
<proteinExistence type="predicted"/>
<dbReference type="InterPro" id="IPR005068">
    <property type="entry name" value="Phage_lambda_Stf-r2"/>
</dbReference>
<dbReference type="Proteomes" id="UP000076967">
    <property type="component" value="Unassembled WGS sequence"/>
</dbReference>
<dbReference type="GO" id="GO:0046718">
    <property type="term" value="P:symbiont entry into host cell"/>
    <property type="evidence" value="ECO:0007669"/>
    <property type="project" value="InterPro"/>
</dbReference>
<organism evidence="1 2">
    <name type="scientific">Paenibacillus glacialis</name>
    <dbReference type="NCBI Taxonomy" id="494026"/>
    <lineage>
        <taxon>Bacteria</taxon>
        <taxon>Bacillati</taxon>
        <taxon>Bacillota</taxon>
        <taxon>Bacilli</taxon>
        <taxon>Bacillales</taxon>
        <taxon>Paenibacillaceae</taxon>
        <taxon>Paenibacillus</taxon>
    </lineage>
</organism>
<dbReference type="RefSeq" id="WP_068527538.1">
    <property type="nucleotide sequence ID" value="NZ_LVJH01000002.1"/>
</dbReference>
<gene>
    <name evidence="1" type="ORF">PGLA_01260</name>
</gene>
<dbReference type="STRING" id="494026.PGLA_01260"/>
<sequence length="538" mass="57273">MAFNKQAPKWGAIGIEPPESKRNIGWEVEDRPPAAWLNWFMNLTAESLQELQSKAAEKTYVEDKIAEAIAGIDVDIPDASLTVKGIIQLNSAVNSTSETEAATPKAVKMAYDEAQAGKQAGNERKAEVVAALIAKGIHATTDELWATLIPKITAIVTATGTAALADVLAGKTFSTAAGNAMVGTMPNRAGTLQGSTGVGNGAGDVTITPPIGYYDGKANTQVKAWDPNFISANIRAGTTIFGVPGSPTVVDTAIGYLDPNVILKGNSGWWNGKWFEGAMPNRSAENQHMPAIAATVFTGDRVFLQPPHGFYNGASWVATPAPALIPGNIKKGVDILGMVGTASTMKHDFTQYASFISDVHHSDFKPQKLLDDGSIVGRTTGSEFEQRDRNGNRSKRIPYNGMTYIGYINSNELYYYTYLSGTTNIRVCNDSGTILKGGEVNENEGTPLIADGDGANTYIYGNTGKLHCLTKNLVLVKSISTDTQSQIGNATMTKLVGDNLYLSGMYVNVAFTAVINIPAQTIKVSYAPLALFALQSLA</sequence>
<evidence type="ECO:0008006" key="3">
    <source>
        <dbReference type="Google" id="ProtNLM"/>
    </source>
</evidence>
<name>A0A168NRB1_9BACL</name>
<dbReference type="Pfam" id="PF03406">
    <property type="entry name" value="Phage_fiber_2"/>
    <property type="match status" value="1"/>
</dbReference>
<dbReference type="EMBL" id="LVJH01000002">
    <property type="protein sequence ID" value="OAB46053.1"/>
    <property type="molecule type" value="Genomic_DNA"/>
</dbReference>
<comment type="caution">
    <text evidence="1">The sequence shown here is derived from an EMBL/GenBank/DDBJ whole genome shotgun (WGS) entry which is preliminary data.</text>
</comment>
<accession>A0A168NRB1</accession>
<evidence type="ECO:0000313" key="1">
    <source>
        <dbReference type="EMBL" id="OAB46053.1"/>
    </source>
</evidence>
<dbReference type="AlphaFoldDB" id="A0A168NRB1"/>
<protein>
    <recommendedName>
        <fullName evidence="3">Phage tail collar domain-containing protein</fullName>
    </recommendedName>
</protein>
<evidence type="ECO:0000313" key="2">
    <source>
        <dbReference type="Proteomes" id="UP000076967"/>
    </source>
</evidence>
<reference evidence="1 2" key="1">
    <citation type="submission" date="2016-03" db="EMBL/GenBank/DDBJ databases">
        <title>Draft genome sequence of Paenibacillus glacialis DSM 22343.</title>
        <authorList>
            <person name="Shin S.-K."/>
            <person name="Yi H."/>
        </authorList>
    </citation>
    <scope>NUCLEOTIDE SEQUENCE [LARGE SCALE GENOMIC DNA]</scope>
    <source>
        <strain evidence="1 2">DSM 22343</strain>
    </source>
</reference>